<evidence type="ECO:0000313" key="4">
    <source>
        <dbReference type="Proteomes" id="UP000198811"/>
    </source>
</evidence>
<dbReference type="InterPro" id="IPR010298">
    <property type="entry name" value="YacP-like"/>
</dbReference>
<dbReference type="EMBL" id="UAWC01000026">
    <property type="protein sequence ID" value="SQB35961.1"/>
    <property type="molecule type" value="Genomic_DNA"/>
</dbReference>
<dbReference type="EMBL" id="JABFIF010000033">
    <property type="protein sequence ID" value="NOH17069.1"/>
    <property type="molecule type" value="Genomic_DNA"/>
</dbReference>
<organism evidence="1 6">
    <name type="scientific">Clostridium cochlearium</name>
    <dbReference type="NCBI Taxonomy" id="1494"/>
    <lineage>
        <taxon>Bacteria</taxon>
        <taxon>Bacillati</taxon>
        <taxon>Bacillota</taxon>
        <taxon>Clostridia</taxon>
        <taxon>Eubacteriales</taxon>
        <taxon>Clostridiaceae</taxon>
        <taxon>Clostridium</taxon>
    </lineage>
</organism>
<dbReference type="RefSeq" id="WP_089866439.1">
    <property type="nucleotide sequence ID" value="NZ_FNGL01000013.1"/>
</dbReference>
<reference evidence="2 4" key="1">
    <citation type="submission" date="2016-10" db="EMBL/GenBank/DDBJ databases">
        <authorList>
            <person name="Varghese N."/>
            <person name="Submissions S."/>
        </authorList>
    </citation>
    <scope>NUCLEOTIDE SEQUENCE [LARGE SCALE GENOMIC DNA]</scope>
    <source>
        <strain evidence="2 4">NLAE-zl-C224</strain>
    </source>
</reference>
<dbReference type="GeneID" id="70578194"/>
<dbReference type="PANTHER" id="PTHR34547">
    <property type="entry name" value="YACP-LIKE NYN DOMAIN PROTEIN"/>
    <property type="match status" value="1"/>
</dbReference>
<dbReference type="AlphaFoldDB" id="A0A240B187"/>
<dbReference type="Proteomes" id="UP000198811">
    <property type="component" value="Unassembled WGS sequence"/>
</dbReference>
<reference evidence="1 6" key="3">
    <citation type="submission" date="2020-05" db="EMBL/GenBank/DDBJ databases">
        <title>Draft genome sequence of Clostridium cochlearium strain AGROS13 isolated from a sheep dairy farm in New Zealand.</title>
        <authorList>
            <person name="Gupta T.B."/>
            <person name="Jauregui R."/>
            <person name="Risson A.N."/>
            <person name="Brightwell G."/>
            <person name="Maclean P."/>
        </authorList>
    </citation>
    <scope>NUCLEOTIDE SEQUENCE [LARGE SCALE GENOMIC DNA]</scope>
    <source>
        <strain evidence="1 6">AGROS13</strain>
    </source>
</reference>
<evidence type="ECO:0000313" key="3">
    <source>
        <dbReference type="EMBL" id="SQB35961.1"/>
    </source>
</evidence>
<dbReference type="Proteomes" id="UP000528432">
    <property type="component" value="Unassembled WGS sequence"/>
</dbReference>
<evidence type="ECO:0000313" key="6">
    <source>
        <dbReference type="Proteomes" id="UP000528432"/>
    </source>
</evidence>
<sequence length="170" mass="19835">MKTIFVDGYNVINSWPDLKEIKDYSLESSRKKLAEILQNYSTYKGYKIVLVFDAHMVDKSIEKKERHGENLVIVFTKEGETADSYIEKKVNNIGRKRDVCVVTSDSMEQQIIFQRGAIRMSSLEFYHEIKAVENKIKNKIEINTIIKKDSIEDRVEGEILEKLLKIRKNS</sequence>
<dbReference type="EMBL" id="FNGL01000013">
    <property type="protein sequence ID" value="SDL23492.1"/>
    <property type="molecule type" value="Genomic_DNA"/>
</dbReference>
<dbReference type="Pfam" id="PF05991">
    <property type="entry name" value="NYN_YacP"/>
    <property type="match status" value="1"/>
</dbReference>
<dbReference type="STRING" id="1494.SAMN05216497_11356"/>
<dbReference type="Proteomes" id="UP000250223">
    <property type="component" value="Unassembled WGS sequence"/>
</dbReference>
<gene>
    <name evidence="1" type="ORF">HMJ28_11905</name>
    <name evidence="3" type="ORF">NCTC13028_02201</name>
    <name evidence="2" type="ORF">SAMN05216497_11356</name>
</gene>
<evidence type="ECO:0000313" key="1">
    <source>
        <dbReference type="EMBL" id="NOH17069.1"/>
    </source>
</evidence>
<keyword evidence="4" id="KW-1185">Reference proteome</keyword>
<reference evidence="3 5" key="2">
    <citation type="submission" date="2018-06" db="EMBL/GenBank/DDBJ databases">
        <authorList>
            <consortium name="Pathogen Informatics"/>
            <person name="Doyle S."/>
        </authorList>
    </citation>
    <scope>NUCLEOTIDE SEQUENCE [LARGE SCALE GENOMIC DNA]</scope>
    <source>
        <strain evidence="3 5">NCTC13028</strain>
    </source>
</reference>
<evidence type="ECO:0000313" key="5">
    <source>
        <dbReference type="Proteomes" id="UP000250223"/>
    </source>
</evidence>
<dbReference type="OrthoDB" id="9792160at2"/>
<dbReference type="CDD" id="cd10912">
    <property type="entry name" value="PIN_YacP-like"/>
    <property type="match status" value="1"/>
</dbReference>
<dbReference type="PANTHER" id="PTHR34547:SF1">
    <property type="entry name" value="YACP-LIKE NYN DOMAIN PROTEIN"/>
    <property type="match status" value="1"/>
</dbReference>
<accession>A0A240B187</accession>
<evidence type="ECO:0000313" key="2">
    <source>
        <dbReference type="EMBL" id="SDL23492.1"/>
    </source>
</evidence>
<proteinExistence type="predicted"/>
<protein>
    <submittedName>
        <fullName evidence="1">NYN domain-containing protein</fullName>
    </submittedName>
    <submittedName>
        <fullName evidence="3">Tetracycline resistance protein</fullName>
    </submittedName>
</protein>
<name>A0A240B187_CLOCO</name>